<evidence type="ECO:0000259" key="4">
    <source>
        <dbReference type="Pfam" id="PF05433"/>
    </source>
</evidence>
<evidence type="ECO:0000256" key="2">
    <source>
        <dbReference type="ARBA" id="ARBA00023136"/>
    </source>
</evidence>
<feature type="domain" description="Glycine zipper 2TM" evidence="4">
    <location>
        <begin position="93"/>
        <end position="134"/>
    </location>
</feature>
<dbReference type="PROSITE" id="PS51257">
    <property type="entry name" value="PROKAR_LIPOPROTEIN"/>
    <property type="match status" value="1"/>
</dbReference>
<dbReference type="InterPro" id="IPR051407">
    <property type="entry name" value="Bact_OM_lipoprot/Surf_antigen"/>
</dbReference>
<evidence type="ECO:0000256" key="3">
    <source>
        <dbReference type="SAM" id="SignalP"/>
    </source>
</evidence>
<comment type="subcellular location">
    <subcellularLocation>
        <location evidence="1">Membrane</location>
    </subcellularLocation>
</comment>
<dbReference type="Proteomes" id="UP001216674">
    <property type="component" value="Unassembled WGS sequence"/>
</dbReference>
<feature type="signal peptide" evidence="3">
    <location>
        <begin position="1"/>
        <end position="22"/>
    </location>
</feature>
<feature type="chain" id="PRO_5046665013" evidence="3">
    <location>
        <begin position="23"/>
        <end position="183"/>
    </location>
</feature>
<dbReference type="EMBL" id="JARJLM010000500">
    <property type="protein sequence ID" value="MDF3837314.1"/>
    <property type="molecule type" value="Genomic_DNA"/>
</dbReference>
<reference evidence="5 6" key="1">
    <citation type="submission" date="2023-03" db="EMBL/GenBank/DDBJ databases">
        <title>Draft assemblies of triclosan tolerant bacteria isolated from returned activated sludge.</title>
        <authorList>
            <person name="Van Hamelsveld S."/>
        </authorList>
    </citation>
    <scope>NUCLEOTIDE SEQUENCE [LARGE SCALE GENOMIC DNA]</scope>
    <source>
        <strain evidence="5 6">GW210010_S58</strain>
    </source>
</reference>
<protein>
    <submittedName>
        <fullName evidence="5">Glycine zipper 2TM domain-containing protein</fullName>
    </submittedName>
</protein>
<sequence length="183" mass="17983">MNGKTLLGVAAAAAVVGMAGCAAPGGGYGNGYGGGYGGGYGAPPPQTGYQQPPQAGYQAPGANTYQAPPNSVFYGKVESIEPVTTQQSSSGLLGTVIGGVAGGLLGHQIGGGRGNTVATIGGAVAGGLAGNQIEKHASSGTDTVYRVNVRLDDGRMATVTQRDVSRLRIGARAQVAGDMATPY</sequence>
<accession>A0ABT6AXG9</accession>
<dbReference type="InterPro" id="IPR008816">
    <property type="entry name" value="Gly_zipper_2TM_dom"/>
</dbReference>
<proteinExistence type="predicted"/>
<dbReference type="Pfam" id="PF05433">
    <property type="entry name" value="Rick_17kDa_Anti"/>
    <property type="match status" value="1"/>
</dbReference>
<keyword evidence="3" id="KW-0732">Signal</keyword>
<evidence type="ECO:0000313" key="6">
    <source>
        <dbReference type="Proteomes" id="UP001216674"/>
    </source>
</evidence>
<evidence type="ECO:0000313" key="5">
    <source>
        <dbReference type="EMBL" id="MDF3837314.1"/>
    </source>
</evidence>
<dbReference type="PANTHER" id="PTHR35603:SF2">
    <property type="entry name" value="OUTER MEMBRANE LIPOPROTEIN"/>
    <property type="match status" value="1"/>
</dbReference>
<dbReference type="PANTHER" id="PTHR35603">
    <property type="match status" value="1"/>
</dbReference>
<dbReference type="RefSeq" id="WP_017230758.1">
    <property type="nucleotide sequence ID" value="NZ_JARJLM010000500.1"/>
</dbReference>
<organism evidence="5 6">
    <name type="scientific">Cupriavidus basilensis</name>
    <dbReference type="NCBI Taxonomy" id="68895"/>
    <lineage>
        <taxon>Bacteria</taxon>
        <taxon>Pseudomonadati</taxon>
        <taxon>Pseudomonadota</taxon>
        <taxon>Betaproteobacteria</taxon>
        <taxon>Burkholderiales</taxon>
        <taxon>Burkholderiaceae</taxon>
        <taxon>Cupriavidus</taxon>
    </lineage>
</organism>
<keyword evidence="6" id="KW-1185">Reference proteome</keyword>
<evidence type="ECO:0000256" key="1">
    <source>
        <dbReference type="ARBA" id="ARBA00004370"/>
    </source>
</evidence>
<gene>
    <name evidence="5" type="ORF">P3W85_30840</name>
</gene>
<comment type="caution">
    <text evidence="5">The sequence shown here is derived from an EMBL/GenBank/DDBJ whole genome shotgun (WGS) entry which is preliminary data.</text>
</comment>
<keyword evidence="2" id="KW-0472">Membrane</keyword>
<name>A0ABT6AXG9_9BURK</name>